<reference evidence="2" key="1">
    <citation type="submission" date="2022-03" db="EMBL/GenBank/DDBJ databases">
        <authorList>
            <person name="Alioto T."/>
            <person name="Alioto T."/>
            <person name="Gomez Garrido J."/>
        </authorList>
    </citation>
    <scope>NUCLEOTIDE SEQUENCE</scope>
</reference>
<evidence type="ECO:0000256" key="1">
    <source>
        <dbReference type="SAM" id="MobiDB-lite"/>
    </source>
</evidence>
<keyword evidence="3" id="KW-1185">Reference proteome</keyword>
<feature type="compositionally biased region" description="Basic and acidic residues" evidence="1">
    <location>
        <begin position="69"/>
        <end position="83"/>
    </location>
</feature>
<feature type="compositionally biased region" description="Basic and acidic residues" evidence="1">
    <location>
        <begin position="220"/>
        <end position="231"/>
    </location>
</feature>
<organism evidence="2 3">
    <name type="scientific">Pelobates cultripes</name>
    <name type="common">Western spadefoot toad</name>
    <dbReference type="NCBI Taxonomy" id="61616"/>
    <lineage>
        <taxon>Eukaryota</taxon>
        <taxon>Metazoa</taxon>
        <taxon>Chordata</taxon>
        <taxon>Craniata</taxon>
        <taxon>Vertebrata</taxon>
        <taxon>Euteleostomi</taxon>
        <taxon>Amphibia</taxon>
        <taxon>Batrachia</taxon>
        <taxon>Anura</taxon>
        <taxon>Pelobatoidea</taxon>
        <taxon>Pelobatidae</taxon>
        <taxon>Pelobates</taxon>
    </lineage>
</organism>
<feature type="region of interest" description="Disordered" evidence="1">
    <location>
        <begin position="134"/>
        <end position="238"/>
    </location>
</feature>
<dbReference type="EMBL" id="OW240918">
    <property type="protein sequence ID" value="CAH2305237.1"/>
    <property type="molecule type" value="Genomic_DNA"/>
</dbReference>
<dbReference type="Proteomes" id="UP001295444">
    <property type="component" value="Chromosome 07"/>
</dbReference>
<accession>A0AAD1SN79</accession>
<name>A0AAD1SN79_PELCU</name>
<gene>
    <name evidence="2" type="ORF">PECUL_23A015264</name>
</gene>
<proteinExistence type="predicted"/>
<evidence type="ECO:0000313" key="2">
    <source>
        <dbReference type="EMBL" id="CAH2305237.1"/>
    </source>
</evidence>
<sequence length="314" mass="34387">MVSSDPLKGTEPTMQPGITLKPAGRPTCAMRPGDRRAGEAAGPPVRSHEMLAQCKQEPCYPPRTVGGDRGPHLRDKTRLERGQWGKARGSMQQDAAPNMADATLPLEPTDPQYGTRQRLEALFDNFWRKLEAKMKPTASPQISERRKSSKHGATKRAAEPQPKQSNSGLPAQNLREVCKPKPKTNPASPTKKAYKAAALTTRHSSGLGAHRGLTPCRPYTRGDTRDRENPRAPEPTTVSGRLHVHKAGALAKARSQRLGKSSRSRNAQTVRRVHYHTRVQTPARRSNTDLWTLPLSTTYASLAGTKNIPTMGVG</sequence>
<dbReference type="AlphaFoldDB" id="A0AAD1SN79"/>
<evidence type="ECO:0000313" key="3">
    <source>
        <dbReference type="Proteomes" id="UP001295444"/>
    </source>
</evidence>
<feature type="region of interest" description="Disordered" evidence="1">
    <location>
        <begin position="1"/>
        <end position="113"/>
    </location>
</feature>
<protein>
    <submittedName>
        <fullName evidence="2">Uncharacterized protein</fullName>
    </submittedName>
</protein>